<keyword evidence="3" id="KW-1185">Reference proteome</keyword>
<evidence type="ECO:0000256" key="1">
    <source>
        <dbReference type="SAM" id="SignalP"/>
    </source>
</evidence>
<evidence type="ECO:0000313" key="2">
    <source>
        <dbReference type="EMBL" id="GGN01635.1"/>
    </source>
</evidence>
<reference evidence="2" key="2">
    <citation type="submission" date="2020-09" db="EMBL/GenBank/DDBJ databases">
        <authorList>
            <person name="Sun Q."/>
            <person name="Zhou Y."/>
        </authorList>
    </citation>
    <scope>NUCLEOTIDE SEQUENCE</scope>
    <source>
        <strain evidence="2">CGMCC 4.7110</strain>
    </source>
</reference>
<dbReference type="RefSeq" id="WP_189262599.1">
    <property type="nucleotide sequence ID" value="NZ_BMML01000004.1"/>
</dbReference>
<protein>
    <recommendedName>
        <fullName evidence="4">Tat pathway signal sequence domain protein</fullName>
    </recommendedName>
</protein>
<keyword evidence="1" id="KW-0732">Signal</keyword>
<dbReference type="Proteomes" id="UP000653411">
    <property type="component" value="Unassembled WGS sequence"/>
</dbReference>
<proteinExistence type="predicted"/>
<dbReference type="AlphaFoldDB" id="A0A918CPS7"/>
<accession>A0A918CPS7</accession>
<evidence type="ECO:0000313" key="3">
    <source>
        <dbReference type="Proteomes" id="UP000653411"/>
    </source>
</evidence>
<feature type="signal peptide" evidence="1">
    <location>
        <begin position="1"/>
        <end position="26"/>
    </location>
</feature>
<gene>
    <name evidence="2" type="ORF">GCM10011578_023810</name>
</gene>
<comment type="caution">
    <text evidence="2">The sequence shown here is derived from an EMBL/GenBank/DDBJ whole genome shotgun (WGS) entry which is preliminary data.</text>
</comment>
<sequence length="214" mass="20560">MRTRSLLALAGTVAALSIAATVPASADGAVLTTGSAGGTAVAVGDTLTASLASGTTATLYSSATSTSGITCAASTFTATVTDNPAASGTATESATAQTFSSCTSNVVGVTGVSSITVDNLPYTTSVASGGGVTVTPPSGSTVQTTVKLTTLLGSITCVYQASGLTGTSSNTDNSLAFSNQAFAKSSGSILCPSAGYFTAKYAPVSDNGAAVFVN</sequence>
<dbReference type="EMBL" id="BMML01000004">
    <property type="protein sequence ID" value="GGN01635.1"/>
    <property type="molecule type" value="Genomic_DNA"/>
</dbReference>
<evidence type="ECO:0008006" key="4">
    <source>
        <dbReference type="Google" id="ProtNLM"/>
    </source>
</evidence>
<organism evidence="2 3">
    <name type="scientific">Streptomyces fuscichromogenes</name>
    <dbReference type="NCBI Taxonomy" id="1324013"/>
    <lineage>
        <taxon>Bacteria</taxon>
        <taxon>Bacillati</taxon>
        <taxon>Actinomycetota</taxon>
        <taxon>Actinomycetes</taxon>
        <taxon>Kitasatosporales</taxon>
        <taxon>Streptomycetaceae</taxon>
        <taxon>Streptomyces</taxon>
    </lineage>
</organism>
<name>A0A918CPS7_9ACTN</name>
<feature type="chain" id="PRO_5036688587" description="Tat pathway signal sequence domain protein" evidence="1">
    <location>
        <begin position="27"/>
        <end position="214"/>
    </location>
</feature>
<reference evidence="2" key="1">
    <citation type="journal article" date="2014" name="Int. J. Syst. Evol. Microbiol.">
        <title>Complete genome sequence of Corynebacterium casei LMG S-19264T (=DSM 44701T), isolated from a smear-ripened cheese.</title>
        <authorList>
            <consortium name="US DOE Joint Genome Institute (JGI-PGF)"/>
            <person name="Walter F."/>
            <person name="Albersmeier A."/>
            <person name="Kalinowski J."/>
            <person name="Ruckert C."/>
        </authorList>
    </citation>
    <scope>NUCLEOTIDE SEQUENCE</scope>
    <source>
        <strain evidence="2">CGMCC 4.7110</strain>
    </source>
</reference>